<dbReference type="Proteomes" id="UP000307768">
    <property type="component" value="Unassembled WGS sequence"/>
</dbReference>
<dbReference type="EMBL" id="VDFQ02000001">
    <property type="protein sequence ID" value="KAA1424801.1"/>
    <property type="molecule type" value="Genomic_DNA"/>
</dbReference>
<dbReference type="Pfam" id="PF18029">
    <property type="entry name" value="Glyoxalase_6"/>
    <property type="match status" value="1"/>
</dbReference>
<dbReference type="RefSeq" id="WP_149767938.1">
    <property type="nucleotide sequence ID" value="NZ_VDFQ02000001.1"/>
</dbReference>
<proteinExistence type="predicted"/>
<gene>
    <name evidence="2" type="ORF">FE697_002480</name>
</gene>
<evidence type="ECO:0000259" key="1">
    <source>
        <dbReference type="Pfam" id="PF18029"/>
    </source>
</evidence>
<dbReference type="PANTHER" id="PTHR35908">
    <property type="entry name" value="HYPOTHETICAL FUSION PROTEIN"/>
    <property type="match status" value="1"/>
</dbReference>
<comment type="caution">
    <text evidence="2">The sequence shown here is derived from an EMBL/GenBank/DDBJ whole genome shotgun (WGS) entry which is preliminary data.</text>
</comment>
<name>A0A5Q6S3N7_9ACTN</name>
<dbReference type="InterPro" id="IPR041581">
    <property type="entry name" value="Glyoxalase_6"/>
</dbReference>
<accession>A0A5Q6S3N7</accession>
<dbReference type="InterPro" id="IPR029068">
    <property type="entry name" value="Glyas_Bleomycin-R_OHBP_Dase"/>
</dbReference>
<sequence length="128" mass="14331">MASKFTELEIDCAEPHALARFWCAVLDYEVQGDEHEVVTIGSPLVPEGKDRRGPVPPTLTFARVPEGKHVKNRLHIDVNPTDREQDDEVRRLLDLGARYVDVGQGDVSWVVLADPEGNEFCVLASRRP</sequence>
<organism evidence="2 3">
    <name type="scientific">Mumia zhuanghuii</name>
    <dbReference type="NCBI Taxonomy" id="2585211"/>
    <lineage>
        <taxon>Bacteria</taxon>
        <taxon>Bacillati</taxon>
        <taxon>Actinomycetota</taxon>
        <taxon>Actinomycetes</taxon>
        <taxon>Propionibacteriales</taxon>
        <taxon>Nocardioidaceae</taxon>
        <taxon>Mumia</taxon>
    </lineage>
</organism>
<dbReference type="PANTHER" id="PTHR35908:SF1">
    <property type="entry name" value="CONSERVED PROTEIN"/>
    <property type="match status" value="1"/>
</dbReference>
<dbReference type="SUPFAM" id="SSF54593">
    <property type="entry name" value="Glyoxalase/Bleomycin resistance protein/Dihydroxybiphenyl dioxygenase"/>
    <property type="match status" value="1"/>
</dbReference>
<dbReference type="Gene3D" id="3.10.180.10">
    <property type="entry name" value="2,3-Dihydroxybiphenyl 1,2-Dioxygenase, domain 1"/>
    <property type="match status" value="1"/>
</dbReference>
<reference evidence="2 3" key="1">
    <citation type="submission" date="2019-09" db="EMBL/GenBank/DDBJ databases">
        <title>Mumia zhuanghuii sp. nov. isolated from the intestinal contents of plateau pika (Ochotona curzoniae) in the Qinghai-Tibet plateau of China.</title>
        <authorList>
            <person name="Tian Z."/>
        </authorList>
    </citation>
    <scope>NUCLEOTIDE SEQUENCE [LARGE SCALE GENOMIC DNA]</scope>
    <source>
        <strain evidence="3">350</strain>
    </source>
</reference>
<dbReference type="OrthoDB" id="3823476at2"/>
<dbReference type="AlphaFoldDB" id="A0A5Q6S3N7"/>
<evidence type="ECO:0000313" key="3">
    <source>
        <dbReference type="Proteomes" id="UP000307768"/>
    </source>
</evidence>
<protein>
    <submittedName>
        <fullName evidence="2">VOC family protein</fullName>
    </submittedName>
</protein>
<evidence type="ECO:0000313" key="2">
    <source>
        <dbReference type="EMBL" id="KAA1424801.1"/>
    </source>
</evidence>
<feature type="domain" description="Glyoxalase-like" evidence="1">
    <location>
        <begin position="8"/>
        <end position="123"/>
    </location>
</feature>